<feature type="compositionally biased region" description="Low complexity" evidence="1">
    <location>
        <begin position="174"/>
        <end position="211"/>
    </location>
</feature>
<keyword evidence="3" id="KW-1185">Reference proteome</keyword>
<name>A0AAW0QBD9_9PEZI</name>
<organism evidence="2 3">
    <name type="scientific">Apiospora kogelbergensis</name>
    <dbReference type="NCBI Taxonomy" id="1337665"/>
    <lineage>
        <taxon>Eukaryota</taxon>
        <taxon>Fungi</taxon>
        <taxon>Dikarya</taxon>
        <taxon>Ascomycota</taxon>
        <taxon>Pezizomycotina</taxon>
        <taxon>Sordariomycetes</taxon>
        <taxon>Xylariomycetidae</taxon>
        <taxon>Amphisphaeriales</taxon>
        <taxon>Apiosporaceae</taxon>
        <taxon>Apiospora</taxon>
    </lineage>
</organism>
<feature type="region of interest" description="Disordered" evidence="1">
    <location>
        <begin position="162"/>
        <end position="288"/>
    </location>
</feature>
<protein>
    <submittedName>
        <fullName evidence="2">Uncharacterized protein</fullName>
    </submittedName>
</protein>
<proteinExistence type="predicted"/>
<dbReference type="EMBL" id="JAQQWP010000009">
    <property type="protein sequence ID" value="KAK8099965.1"/>
    <property type="molecule type" value="Genomic_DNA"/>
</dbReference>
<feature type="compositionally biased region" description="Basic and acidic residues" evidence="1">
    <location>
        <begin position="252"/>
        <end position="263"/>
    </location>
</feature>
<gene>
    <name evidence="2" type="ORF">PG999_010339</name>
</gene>
<dbReference type="Proteomes" id="UP001392437">
    <property type="component" value="Unassembled WGS sequence"/>
</dbReference>
<evidence type="ECO:0000313" key="3">
    <source>
        <dbReference type="Proteomes" id="UP001392437"/>
    </source>
</evidence>
<accession>A0AAW0QBD9</accession>
<feature type="compositionally biased region" description="Low complexity" evidence="1">
    <location>
        <begin position="266"/>
        <end position="278"/>
    </location>
</feature>
<reference evidence="2 3" key="1">
    <citation type="submission" date="2023-01" db="EMBL/GenBank/DDBJ databases">
        <title>Analysis of 21 Apiospora genomes using comparative genomics revels a genus with tremendous synthesis potential of carbohydrate active enzymes and secondary metabolites.</title>
        <authorList>
            <person name="Sorensen T."/>
        </authorList>
    </citation>
    <scope>NUCLEOTIDE SEQUENCE [LARGE SCALE GENOMIC DNA]</scope>
    <source>
        <strain evidence="2 3">CBS 117206</strain>
    </source>
</reference>
<dbReference type="AlphaFoldDB" id="A0AAW0QBD9"/>
<evidence type="ECO:0000256" key="1">
    <source>
        <dbReference type="SAM" id="MobiDB-lite"/>
    </source>
</evidence>
<sequence length="288" mass="31434">MAFSSVNMDSLTRAMQGTAFGAAERCVPFVTNQFSGLTISDGQSAFEDLRQETLDARGQYSSTEDEMDWEPSGPAILFDFNTVRKANPFADTPAVSKPFDPFKGKGTELYSSMFDAKPFNPFEVKREADNSVMSVAKINPFAQPAATTCSLSVDMDIDEWSLTDQKPVKTQRPSNKQRGNNRNGKPGNRGNNNKGNNNTTRNSNGGSNGTSHPHKGRRANGPNGAANKRKPAGGPVAMLGNHKVTVPSGPRQDQDGSRRETRPRGKNNNNNKSSGRRPQGNKNRNQRR</sequence>
<comment type="caution">
    <text evidence="2">The sequence shown here is derived from an EMBL/GenBank/DDBJ whole genome shotgun (WGS) entry which is preliminary data.</text>
</comment>
<evidence type="ECO:0000313" key="2">
    <source>
        <dbReference type="EMBL" id="KAK8099965.1"/>
    </source>
</evidence>